<evidence type="ECO:0000259" key="6">
    <source>
        <dbReference type="PROSITE" id="PS50126"/>
    </source>
</evidence>
<dbReference type="GO" id="GO:0006364">
    <property type="term" value="P:rRNA processing"/>
    <property type="evidence" value="ECO:0007669"/>
    <property type="project" value="UniProtKB-KW"/>
</dbReference>
<dbReference type="PROSITE" id="PS50126">
    <property type="entry name" value="S1"/>
    <property type="match status" value="5"/>
</dbReference>
<keyword evidence="3" id="KW-0677">Repeat</keyword>
<dbReference type="SUPFAM" id="SSF50249">
    <property type="entry name" value="Nucleic acid-binding proteins"/>
    <property type="match status" value="5"/>
</dbReference>
<feature type="region of interest" description="Disordered" evidence="5">
    <location>
        <begin position="1538"/>
        <end position="1585"/>
    </location>
</feature>
<dbReference type="Gene3D" id="2.40.50.140">
    <property type="entry name" value="Nucleic acid-binding proteins"/>
    <property type="match status" value="6"/>
</dbReference>
<dbReference type="SMART" id="SM00386">
    <property type="entry name" value="HAT"/>
    <property type="match status" value="6"/>
</dbReference>
<evidence type="ECO:0000256" key="5">
    <source>
        <dbReference type="SAM" id="MobiDB-lite"/>
    </source>
</evidence>
<dbReference type="SUPFAM" id="SSF48452">
    <property type="entry name" value="TPR-like"/>
    <property type="match status" value="2"/>
</dbReference>
<evidence type="ECO:0000313" key="8">
    <source>
        <dbReference type="Proteomes" id="UP001061958"/>
    </source>
</evidence>
<dbReference type="Pfam" id="PF00575">
    <property type="entry name" value="S1"/>
    <property type="match status" value="1"/>
</dbReference>
<dbReference type="InterPro" id="IPR045209">
    <property type="entry name" value="Rrp5"/>
</dbReference>
<evidence type="ECO:0000256" key="4">
    <source>
        <dbReference type="ARBA" id="ARBA00023242"/>
    </source>
</evidence>
<evidence type="ECO:0000256" key="1">
    <source>
        <dbReference type="ARBA" id="ARBA00004604"/>
    </source>
</evidence>
<gene>
    <name evidence="7" type="ORF">GpartN1_g2513.t1</name>
</gene>
<dbReference type="GO" id="GO:0003723">
    <property type="term" value="F:RNA binding"/>
    <property type="evidence" value="ECO:0007669"/>
    <property type="project" value="TreeGrafter"/>
</dbReference>
<feature type="domain" description="S1 motif" evidence="6">
    <location>
        <begin position="203"/>
        <end position="270"/>
    </location>
</feature>
<protein>
    <recommendedName>
        <fullName evidence="6">S1 motif domain-containing protein</fullName>
    </recommendedName>
</protein>
<keyword evidence="8" id="KW-1185">Reference proteome</keyword>
<dbReference type="Gene3D" id="1.25.40.10">
    <property type="entry name" value="Tetratricopeptide repeat domain"/>
    <property type="match status" value="2"/>
</dbReference>
<dbReference type="SMART" id="SM00316">
    <property type="entry name" value="S1"/>
    <property type="match status" value="8"/>
</dbReference>
<comment type="subcellular location">
    <subcellularLocation>
        <location evidence="1">Nucleus</location>
        <location evidence="1">Nucleolus</location>
    </subcellularLocation>
</comment>
<keyword evidence="2" id="KW-0698">rRNA processing</keyword>
<keyword evidence="4" id="KW-0539">Nucleus</keyword>
<feature type="domain" description="S1 motif" evidence="6">
    <location>
        <begin position="556"/>
        <end position="629"/>
    </location>
</feature>
<proteinExistence type="predicted"/>
<evidence type="ECO:0000313" key="7">
    <source>
        <dbReference type="EMBL" id="GJQ10722.1"/>
    </source>
</evidence>
<dbReference type="GO" id="GO:0032040">
    <property type="term" value="C:small-subunit processome"/>
    <property type="evidence" value="ECO:0007669"/>
    <property type="project" value="TreeGrafter"/>
</dbReference>
<dbReference type="InterPro" id="IPR011990">
    <property type="entry name" value="TPR-like_helical_dom_sf"/>
</dbReference>
<sequence>MEEPLPRGKSPKTPTFSRLDKTSTESTKSRLNSTIQKRQSNSFFDEWLKGRKKRRLHHSFSIDESDSTDELNENSVTFQGPVVLNMFNVQAAEMENTAMLGVVQSVNVRSGRINLISWNHMMVVCEELPELLYPNVSRKDWQMEEEEQEENHDQDNDVVVKPGMILPFSILSITKQGAHWNIQVSILPKNVNRHVDPWFLTKGCLVYGMIYEKEEYGYRVTFGFESIQYDGFLPLEELESKNLKLGSLIWCVITHVKRVDKKAVVRVSTNRQLVCSSKISYESKWPFGCVFPGLRMEGRISKKWKGNWTSIQLASDMTGFAYSMEEKTVNSFQDWRVTFVDFGKRVIYLSSIESLVDFLEPAKLPNSWKLGDILENVVVEGHLSNTKGLLLRHHESNTTLFAPKSQLADFQSRDNTSTSYSLPPLQSIVRCRIIAFSPLDGTIVVSLKASTLSKTIISFDELYPGRRVQCKIESVRDNGCICIIEDKIRAWIPQIHFGDTVGTRLKNKWVPGKQLVGCVLSIFQDSHRCTITAKKKFLDSQYPVIASIQDAKRNIGSAAYCCVYRISSSRGLQVEFFQGVKGFLPVSYMGLEQLPNVEWLSENYPVGKTLKVWILSVHEGSHRITVSLSKDIIKLNSDSSTIVTNGAIVGIEHGNLIVEVYLDSRKRALLPKEHLSDFSSLSEKIYSLLVSYFENSSSILPVEQVVILRSRISSNDCRALVSLKRSLIQFAVAYPSFSNDPITLSEWKANQMLPGFVEKENLHKYLIGSIGNWKAWMDKNEWSLNEKLMLRTPRKHETVWCRLHVDENMERKLSLWTQFDYSDNQDWNREFSFYPTRYFDDLEQWKNRMLQWKVMEESTTQNLFKQGEIVSAQLISKRPHGYVFSLRTDDLKEERVTGVSLAESEQISNPTNVRILEYDSLSGFFLVSPVEDDKAESRSPGTETSLTPLAYNSRLRGIVILIKEEYLIMKIPQLNNLLVYFTSWDPRVRMNLSVIYSIDSVIEGTVYCCSEEMTMLVSMDANEKKKETIEKLQIGDYVIGRIVRISTVHLHLFIPKYSAYGRIHCSQIISEPGMDSFISPLEHFQVGQQLEAKVIGNSHSKRHQILDLTLNRNDTETSEKGLMDWSDLSCRQCFIGFVHKILTNKVLISFSSKVIGVMKRWGFSHDERQLSSNQIFASLRIGQPLHCTIVRLNTCKKLLQVALSDLVKPVHVGDTIVANIRQLLNGAEFSLQLPKWVKWSLRTCRGILSFTDVDDNFDRAVAKISHLRPGKWIKGVIVECTTFKERPVVLLSLRDSDAESAQGMPKDIRWKNLVDLKIGQLVRGFIRHHSSKGCFVQLSSNIVGRVMLRNLSDGFIQNIEENFPLGQLVTAKVIDIQQGQIELSLRESDLSDRQTIYSILQNGLCLQGTVKNIQPFGIFVSLGLGVTGLCHVSTLEKQSTYRVGEVIWVGVDSVDREKGRISLHPLDPVKENGRIRTLSELVGIGSMNKSSIFQYAPVNSEPVHEDSAAMESSDESEVNQSNCEVLQVPESFQLEDEFLSENDDSRNRVNNSNVTMMENSKSQRDYERLEGHSDEEIELERSLTEPQNEEDFERCILASPDDSSIWIRYMAYFISMHQIQKAKETARRALEKISVRKQEEKLNIWIAYLNLEAQYGDDIRLSSILEEACSRTNAEKLLLNFAKSMQKTRKEKAEEVYLRACRQFKHSPEVWMQTGIFYYEKQNNVSAGRKTLERALLSLPKQDHIQVITKFTVLEYKFGSIERARTIFENMISSFPKRLDIWNVYLDMEWKQVSTEEDKERLRLLFERACSLSLSSKKMKFLFKKYLEFEKTIGGNPERVKTLAREYVEKQL</sequence>
<dbReference type="InterPro" id="IPR012340">
    <property type="entry name" value="NA-bd_OB-fold"/>
</dbReference>
<dbReference type="PANTHER" id="PTHR23270:SF10">
    <property type="entry name" value="PROTEIN RRP5 HOMOLOG"/>
    <property type="match status" value="1"/>
</dbReference>
<comment type="caution">
    <text evidence="7">The sequence shown here is derived from an EMBL/GenBank/DDBJ whole genome shotgun (WGS) entry which is preliminary data.</text>
</comment>
<accession>A0A9C7PW50</accession>
<organism evidence="7 8">
    <name type="scientific">Galdieria partita</name>
    <dbReference type="NCBI Taxonomy" id="83374"/>
    <lineage>
        <taxon>Eukaryota</taxon>
        <taxon>Rhodophyta</taxon>
        <taxon>Bangiophyceae</taxon>
        <taxon>Galdieriales</taxon>
        <taxon>Galdieriaceae</taxon>
        <taxon>Galdieria</taxon>
    </lineage>
</organism>
<dbReference type="Pfam" id="PF23240">
    <property type="entry name" value="HAT_PRP39_N"/>
    <property type="match status" value="1"/>
</dbReference>
<name>A0A9C7PW50_9RHOD</name>
<feature type="domain" description="S1 motif" evidence="6">
    <location>
        <begin position="1319"/>
        <end position="1386"/>
    </location>
</feature>
<feature type="compositionally biased region" description="Basic and acidic residues" evidence="5">
    <location>
        <begin position="1561"/>
        <end position="1583"/>
    </location>
</feature>
<dbReference type="FunFam" id="2.40.50.140:FF:000155">
    <property type="entry name" value="rRNA biogenesis protein RRP5"/>
    <property type="match status" value="1"/>
</dbReference>
<dbReference type="OrthoDB" id="412781at2759"/>
<evidence type="ECO:0000256" key="3">
    <source>
        <dbReference type="ARBA" id="ARBA00022737"/>
    </source>
</evidence>
<reference evidence="7" key="2">
    <citation type="submission" date="2022-01" db="EMBL/GenBank/DDBJ databases">
        <authorList>
            <person name="Hirooka S."/>
            <person name="Miyagishima S.Y."/>
        </authorList>
    </citation>
    <scope>NUCLEOTIDE SEQUENCE</scope>
    <source>
        <strain evidence="7">NBRC 102759</strain>
    </source>
</reference>
<feature type="domain" description="S1 motif" evidence="6">
    <location>
        <begin position="1035"/>
        <end position="1111"/>
    </location>
</feature>
<dbReference type="Proteomes" id="UP001061958">
    <property type="component" value="Unassembled WGS sequence"/>
</dbReference>
<feature type="region of interest" description="Disordered" evidence="5">
    <location>
        <begin position="1"/>
        <end position="34"/>
    </location>
</feature>
<feature type="compositionally biased region" description="Polar residues" evidence="5">
    <location>
        <begin position="24"/>
        <end position="34"/>
    </location>
</feature>
<dbReference type="InterPro" id="IPR003029">
    <property type="entry name" value="S1_domain"/>
</dbReference>
<dbReference type="PANTHER" id="PTHR23270">
    <property type="entry name" value="PROGRAMMED CELL DEATH PROTEIN 11 PRE-RRNA PROCESSING PROTEIN RRP5"/>
    <property type="match status" value="1"/>
</dbReference>
<reference evidence="7" key="1">
    <citation type="journal article" date="2022" name="Proc. Natl. Acad. Sci. U.S.A.">
        <title>Life cycle and functional genomics of the unicellular red alga Galdieria for elucidating algal and plant evolution and industrial use.</title>
        <authorList>
            <person name="Hirooka S."/>
            <person name="Itabashi T."/>
            <person name="Ichinose T.M."/>
            <person name="Onuma R."/>
            <person name="Fujiwara T."/>
            <person name="Yamashita S."/>
            <person name="Jong L.W."/>
            <person name="Tomita R."/>
            <person name="Iwane A.H."/>
            <person name="Miyagishima S.Y."/>
        </authorList>
    </citation>
    <scope>NUCLEOTIDE SEQUENCE</scope>
    <source>
        <strain evidence="7">NBRC 102759</strain>
    </source>
</reference>
<dbReference type="InterPro" id="IPR003107">
    <property type="entry name" value="HAT"/>
</dbReference>
<dbReference type="EMBL" id="BQMJ01000018">
    <property type="protein sequence ID" value="GJQ10722.1"/>
    <property type="molecule type" value="Genomic_DNA"/>
</dbReference>
<feature type="region of interest" description="Disordered" evidence="5">
    <location>
        <begin position="1503"/>
        <end position="1522"/>
    </location>
</feature>
<feature type="domain" description="S1 motif" evidence="6">
    <location>
        <begin position="1403"/>
        <end position="1466"/>
    </location>
</feature>
<evidence type="ECO:0000256" key="2">
    <source>
        <dbReference type="ARBA" id="ARBA00022552"/>
    </source>
</evidence>